<feature type="compositionally biased region" description="Basic and acidic residues" evidence="2">
    <location>
        <begin position="204"/>
        <end position="235"/>
    </location>
</feature>
<dbReference type="GO" id="GO:0005739">
    <property type="term" value="C:mitochondrion"/>
    <property type="evidence" value="ECO:0000318"/>
    <property type="project" value="GO_Central"/>
</dbReference>
<evidence type="ECO:0000256" key="2">
    <source>
        <dbReference type="SAM" id="MobiDB-lite"/>
    </source>
</evidence>
<evidence type="ECO:0000259" key="3">
    <source>
        <dbReference type="Pfam" id="PF21864"/>
    </source>
</evidence>
<feature type="compositionally biased region" description="Polar residues" evidence="2">
    <location>
        <begin position="321"/>
        <end position="339"/>
    </location>
</feature>
<feature type="compositionally biased region" description="Gly residues" evidence="2">
    <location>
        <begin position="352"/>
        <end position="370"/>
    </location>
</feature>
<sequence>MAQKKVVSSLLLLSRRFSAATPTKIPTTPFSLFRLRPLTAAAAAAVSLHHSSLPFTAFRSFSARQSQNSLSDDKPNWTNRPPKETILLDGCDFEHWLVVTEPPPENSTRDDIIDSFVKTLAQVIGSEEEARMKIYSVSTRHYFAFGALVSEELTYKLKELPNVRWVLPDSYLDVKNKDYGGEPFIDGHAVPYDPKYHEEWVRNNAKAQDRNRRNDRPRNADHSRNFDRRQGERNGPEANTGGPRGNMVGPPNTGGAPPSYPGGAPPNNAGYQQNMPPTNAGYPQNMPPPNNAGYQQNMPPPNNAGYQQNMPPNNAGYGQNMPPNNAGYRQNMPQGNPGYSHNRGGAPPPSYGGQGNPGYGGNTNQTGGGMPYQNVQTGNQNQNYPPQNRNYQQDVPGRDGPNYQ</sequence>
<proteinExistence type="predicted"/>
<keyword evidence="4" id="KW-1185">Reference proteome</keyword>
<feature type="region of interest" description="Disordered" evidence="2">
    <location>
        <begin position="204"/>
        <end position="404"/>
    </location>
</feature>
<dbReference type="RefSeq" id="XP_021835599.1">
    <property type="nucleotide sequence ID" value="XM_021979907.2"/>
</dbReference>
<evidence type="ECO:0000313" key="5">
    <source>
        <dbReference type="RefSeq" id="XP_021835599.1"/>
    </source>
</evidence>
<evidence type="ECO:0000256" key="1">
    <source>
        <dbReference type="ARBA" id="ARBA00022946"/>
    </source>
</evidence>
<dbReference type="GeneID" id="110775300"/>
<dbReference type="InterPro" id="IPR039206">
    <property type="entry name" value="MORF/ORRM1/DAG-like"/>
</dbReference>
<dbReference type="OrthoDB" id="1913091at2759"/>
<gene>
    <name evidence="5" type="primary">LOC110775300</name>
</gene>
<dbReference type="Proteomes" id="UP000813463">
    <property type="component" value="Chromosome 2"/>
</dbReference>
<dbReference type="PANTHER" id="PTHR31346:SF4">
    <property type="entry name" value="MULTIPLE ORGANELLAR RNA EDITING FACTOR 8, CHLOROPLASTIC_MITOCHONDRIAL"/>
    <property type="match status" value="1"/>
</dbReference>
<protein>
    <submittedName>
        <fullName evidence="5">Multiple organellar RNA editing factor 8, chloroplastic/mitochondrial</fullName>
    </submittedName>
</protein>
<name>A0A9R0JHY3_SPIOL</name>
<accession>A0A9R0JHY3</accession>
<organism evidence="4 5">
    <name type="scientific">Spinacia oleracea</name>
    <name type="common">Spinach</name>
    <dbReference type="NCBI Taxonomy" id="3562"/>
    <lineage>
        <taxon>Eukaryota</taxon>
        <taxon>Viridiplantae</taxon>
        <taxon>Streptophyta</taxon>
        <taxon>Embryophyta</taxon>
        <taxon>Tracheophyta</taxon>
        <taxon>Spermatophyta</taxon>
        <taxon>Magnoliopsida</taxon>
        <taxon>eudicotyledons</taxon>
        <taxon>Gunneridae</taxon>
        <taxon>Pentapetalae</taxon>
        <taxon>Caryophyllales</taxon>
        <taxon>Chenopodiaceae</taxon>
        <taxon>Chenopodioideae</taxon>
        <taxon>Anserineae</taxon>
        <taxon>Spinacia</taxon>
    </lineage>
</organism>
<dbReference type="AlphaFoldDB" id="A0A9R0JHY3"/>
<reference evidence="5" key="2">
    <citation type="submission" date="2025-08" db="UniProtKB">
        <authorList>
            <consortium name="RefSeq"/>
        </authorList>
    </citation>
    <scope>IDENTIFICATION</scope>
    <source>
        <tissue evidence="5">Leaf</tissue>
    </source>
</reference>
<dbReference type="PANTHER" id="PTHR31346">
    <property type="entry name" value="MULTIPLE ORGANELLAR RNA EDITING FACTOR 2, CHLOROPLASTIC-RELATED-RELATED"/>
    <property type="match status" value="1"/>
</dbReference>
<dbReference type="Pfam" id="PF21864">
    <property type="entry name" value="MORF_dom"/>
    <property type="match status" value="1"/>
</dbReference>
<dbReference type="GO" id="GO:0016554">
    <property type="term" value="P:cytidine to uridine editing"/>
    <property type="evidence" value="ECO:0007669"/>
    <property type="project" value="InterPro"/>
</dbReference>
<reference evidence="4" key="1">
    <citation type="journal article" date="2021" name="Nat. Commun.">
        <title>Genomic analyses provide insights into spinach domestication and the genetic basis of agronomic traits.</title>
        <authorList>
            <person name="Cai X."/>
            <person name="Sun X."/>
            <person name="Xu C."/>
            <person name="Sun H."/>
            <person name="Wang X."/>
            <person name="Ge C."/>
            <person name="Zhang Z."/>
            <person name="Wang Q."/>
            <person name="Fei Z."/>
            <person name="Jiao C."/>
            <person name="Wang Q."/>
        </authorList>
    </citation>
    <scope>NUCLEOTIDE SEQUENCE [LARGE SCALE GENOMIC DNA]</scope>
    <source>
        <strain evidence="4">cv. Varoflay</strain>
    </source>
</reference>
<evidence type="ECO:0000313" key="4">
    <source>
        <dbReference type="Proteomes" id="UP000813463"/>
    </source>
</evidence>
<feature type="domain" description="MORF/ORRM1/DAG-like MORF" evidence="3">
    <location>
        <begin position="93"/>
        <end position="184"/>
    </location>
</feature>
<dbReference type="InterPro" id="IPR054059">
    <property type="entry name" value="MORF/ORRM1/DAG-like_MORF"/>
</dbReference>
<dbReference type="GO" id="GO:0080156">
    <property type="term" value="P:mitochondrial mRNA modification"/>
    <property type="evidence" value="ECO:0000318"/>
    <property type="project" value="GO_Central"/>
</dbReference>
<feature type="compositionally biased region" description="Low complexity" evidence="2">
    <location>
        <begin position="379"/>
        <end position="393"/>
    </location>
</feature>
<dbReference type="KEGG" id="soe:110775300"/>
<keyword evidence="1" id="KW-0809">Transit peptide</keyword>